<dbReference type="Pfam" id="PF02881">
    <property type="entry name" value="SRP54_N"/>
    <property type="match status" value="1"/>
</dbReference>
<dbReference type="PANTHER" id="PTHR11564">
    <property type="entry name" value="SIGNAL RECOGNITION PARTICLE 54K PROTEIN SRP54"/>
    <property type="match status" value="1"/>
</dbReference>
<dbReference type="InterPro" id="IPR027417">
    <property type="entry name" value="P-loop_NTPase"/>
</dbReference>
<dbReference type="InterPro" id="IPR003593">
    <property type="entry name" value="AAA+_ATPase"/>
</dbReference>
<reference evidence="11" key="2">
    <citation type="submission" date="2021-01" db="EMBL/GenBank/DDBJ databases">
        <authorList>
            <person name="Hahn C.R."/>
            <person name="Youssef N.H."/>
            <person name="Elshahed M."/>
        </authorList>
    </citation>
    <scope>NUCLEOTIDE SEQUENCE</scope>
    <source>
        <strain evidence="11">Zod_Metabat.24</strain>
    </source>
</reference>
<dbReference type="AlphaFoldDB" id="A0A9D8KH08"/>
<comment type="similarity">
    <text evidence="1 9">Belongs to the GTP-binding SRP family. SRP54 subfamily.</text>
</comment>
<comment type="caution">
    <text evidence="11">The sequence shown here is derived from an EMBL/GenBank/DDBJ whole genome shotgun (WGS) entry which is preliminary data.</text>
</comment>
<dbReference type="InterPro" id="IPR000897">
    <property type="entry name" value="SRP54_GTPase_dom"/>
</dbReference>
<evidence type="ECO:0000313" key="11">
    <source>
        <dbReference type="EMBL" id="MBN1574003.1"/>
    </source>
</evidence>
<dbReference type="InterPro" id="IPR036891">
    <property type="entry name" value="Signal_recog_part_SRP54_M_sf"/>
</dbReference>
<keyword evidence="3 9" id="KW-0378">Hydrolase</keyword>
<evidence type="ECO:0000256" key="5">
    <source>
        <dbReference type="ARBA" id="ARBA00023134"/>
    </source>
</evidence>
<name>A0A9D8KH08_9DELT</name>
<comment type="subcellular location">
    <subcellularLocation>
        <location evidence="9">Cytoplasm</location>
    </subcellularLocation>
    <text evidence="9">The SRP-RNC complex is targeted to the cytoplasmic membrane.</text>
</comment>
<evidence type="ECO:0000256" key="3">
    <source>
        <dbReference type="ARBA" id="ARBA00022801"/>
    </source>
</evidence>
<sequence>MFEAISEKFDNVFSKIRGSAKLTEDNISGALKDIRMALLEADVNYKVVKTFIRGVEERALGKDVVKKVTPGQQFIKMIHDEMVELLGGDGVGLNLSGNPPIPIMMVGLMGSGKTTSAGKLGLYLKERKRSALLVPADTRRPAAKEQLVSLGGRIGVQVFDEGDGGDPVKICVDACSYAAKNAISIVILDTAGRLHVDDELMEELNRIKGAVNPREILLVADAMSGQDAVNVAEKFNETLGLTGVMLTKLDGDARGGAAISIKAVSGAPIKFVGNGENPKDMISFEPERMAGRILGMGDVVTLVEKAQEVVDQKSAKELERKIKKGSFTLDDFLDQIKSIKKMGSIEGLVGMIPGMKGMAGSVNFREAEDELKKVEAIINSMTRKERENHLIVNGSRRKRIAKGSGTRVEDVNRLLKKYAAVKKMMKKISKGGLKNLRMGNMPFQM</sequence>
<comment type="subunit">
    <text evidence="9">Part of the signal recognition particle protein translocation system, which is composed of SRP and FtsY.</text>
</comment>
<dbReference type="SMART" id="SM00382">
    <property type="entry name" value="AAA"/>
    <property type="match status" value="1"/>
</dbReference>
<dbReference type="InterPro" id="IPR013822">
    <property type="entry name" value="Signal_recog_particl_SRP54_hlx"/>
</dbReference>
<evidence type="ECO:0000259" key="10">
    <source>
        <dbReference type="PROSITE" id="PS00300"/>
    </source>
</evidence>
<comment type="function">
    <text evidence="9">Involved in targeting and insertion of nascent membrane proteins into the cytoplasmic membrane. Binds to the hydrophobic signal sequence of the ribosome-nascent chain (RNC) as it emerges from the ribosomes. The SRP-RNC complex is then targeted to the cytoplasmic membrane where it interacts with the SRP receptor FtsY.</text>
</comment>
<gene>
    <name evidence="9 11" type="primary">ffh</name>
    <name evidence="11" type="ORF">JW984_12475</name>
</gene>
<reference evidence="11" key="1">
    <citation type="journal article" date="2021" name="Environ. Microbiol.">
        <title>Genomic characterization of three novel Desulfobacterota classes expand the metabolic and phylogenetic diversity of the phylum.</title>
        <authorList>
            <person name="Murphy C.L."/>
            <person name="Biggerstaff J."/>
            <person name="Eichhorn A."/>
            <person name="Ewing E."/>
            <person name="Shahan R."/>
            <person name="Soriano D."/>
            <person name="Stewart S."/>
            <person name="VanMol K."/>
            <person name="Walker R."/>
            <person name="Walters P."/>
            <person name="Elshahed M.S."/>
            <person name="Youssef N.H."/>
        </authorList>
    </citation>
    <scope>NUCLEOTIDE SEQUENCE</scope>
    <source>
        <strain evidence="11">Zod_Metabat.24</strain>
    </source>
</reference>
<dbReference type="GO" id="GO:0008312">
    <property type="term" value="F:7S RNA binding"/>
    <property type="evidence" value="ECO:0007669"/>
    <property type="project" value="InterPro"/>
</dbReference>
<dbReference type="Pfam" id="PF02978">
    <property type="entry name" value="SRP_SPB"/>
    <property type="match status" value="1"/>
</dbReference>
<dbReference type="SUPFAM" id="SSF52540">
    <property type="entry name" value="P-loop containing nucleoside triphosphate hydrolases"/>
    <property type="match status" value="1"/>
</dbReference>
<evidence type="ECO:0000256" key="4">
    <source>
        <dbReference type="ARBA" id="ARBA00022884"/>
    </source>
</evidence>
<evidence type="ECO:0000256" key="1">
    <source>
        <dbReference type="ARBA" id="ARBA00005450"/>
    </source>
</evidence>
<keyword evidence="7 9" id="KW-0687">Ribonucleoprotein</keyword>
<proteinExistence type="inferred from homology"/>
<dbReference type="SMART" id="SM00962">
    <property type="entry name" value="SRP54"/>
    <property type="match status" value="1"/>
</dbReference>
<keyword evidence="2 9" id="KW-0547">Nucleotide-binding</keyword>
<dbReference type="Gene3D" id="1.20.120.140">
    <property type="entry name" value="Signal recognition particle SRP54, nucleotide-binding domain"/>
    <property type="match status" value="1"/>
</dbReference>
<dbReference type="SUPFAM" id="SSF47446">
    <property type="entry name" value="Signal peptide-binding domain"/>
    <property type="match status" value="1"/>
</dbReference>
<dbReference type="GO" id="GO:0003924">
    <property type="term" value="F:GTPase activity"/>
    <property type="evidence" value="ECO:0007669"/>
    <property type="project" value="UniProtKB-UniRule"/>
</dbReference>
<accession>A0A9D8KH08</accession>
<dbReference type="GO" id="GO:0005525">
    <property type="term" value="F:GTP binding"/>
    <property type="evidence" value="ECO:0007669"/>
    <property type="project" value="UniProtKB-UniRule"/>
</dbReference>
<evidence type="ECO:0000256" key="2">
    <source>
        <dbReference type="ARBA" id="ARBA00022741"/>
    </source>
</evidence>
<dbReference type="NCBIfam" id="TIGR00959">
    <property type="entry name" value="ffh"/>
    <property type="match status" value="1"/>
</dbReference>
<dbReference type="Gene3D" id="3.40.50.300">
    <property type="entry name" value="P-loop containing nucleotide triphosphate hydrolases"/>
    <property type="match status" value="1"/>
</dbReference>
<dbReference type="GO" id="GO:0006614">
    <property type="term" value="P:SRP-dependent cotranslational protein targeting to membrane"/>
    <property type="evidence" value="ECO:0007669"/>
    <property type="project" value="InterPro"/>
</dbReference>
<comment type="catalytic activity">
    <reaction evidence="8 9">
        <text>GTP + H2O = GDP + phosphate + H(+)</text>
        <dbReference type="Rhea" id="RHEA:19669"/>
        <dbReference type="ChEBI" id="CHEBI:15377"/>
        <dbReference type="ChEBI" id="CHEBI:15378"/>
        <dbReference type="ChEBI" id="CHEBI:37565"/>
        <dbReference type="ChEBI" id="CHEBI:43474"/>
        <dbReference type="ChEBI" id="CHEBI:58189"/>
        <dbReference type="EC" id="3.6.5.4"/>
    </reaction>
</comment>
<keyword evidence="5 9" id="KW-0342">GTP-binding</keyword>
<dbReference type="EMBL" id="JAFGIX010000061">
    <property type="protein sequence ID" value="MBN1574003.1"/>
    <property type="molecule type" value="Genomic_DNA"/>
</dbReference>
<evidence type="ECO:0000256" key="8">
    <source>
        <dbReference type="ARBA" id="ARBA00048027"/>
    </source>
</evidence>
<feature type="domain" description="SRP54-type proteins GTP-binding" evidence="10">
    <location>
        <begin position="268"/>
        <end position="281"/>
    </location>
</feature>
<feature type="binding site" evidence="9">
    <location>
        <begin position="107"/>
        <end position="114"/>
    </location>
    <ligand>
        <name>GTP</name>
        <dbReference type="ChEBI" id="CHEBI:37565"/>
    </ligand>
</feature>
<dbReference type="InterPro" id="IPR022941">
    <property type="entry name" value="SRP54"/>
</dbReference>
<dbReference type="EC" id="3.6.5.4" evidence="9"/>
<dbReference type="GO" id="GO:0048500">
    <property type="term" value="C:signal recognition particle"/>
    <property type="evidence" value="ECO:0007669"/>
    <property type="project" value="UniProtKB-UniRule"/>
</dbReference>
<evidence type="ECO:0000256" key="6">
    <source>
        <dbReference type="ARBA" id="ARBA00023135"/>
    </source>
</evidence>
<evidence type="ECO:0000256" key="9">
    <source>
        <dbReference type="HAMAP-Rule" id="MF_00306"/>
    </source>
</evidence>
<dbReference type="InterPro" id="IPR004780">
    <property type="entry name" value="SRP"/>
</dbReference>
<dbReference type="PANTHER" id="PTHR11564:SF5">
    <property type="entry name" value="SIGNAL RECOGNITION PARTICLE SUBUNIT SRP54"/>
    <property type="match status" value="1"/>
</dbReference>
<protein>
    <recommendedName>
        <fullName evidence="9">Signal recognition particle protein</fullName>
        <ecNumber evidence="9">3.6.5.4</ecNumber>
    </recommendedName>
    <alternativeName>
        <fullName evidence="9">Fifty-four homolog</fullName>
    </alternativeName>
</protein>
<keyword evidence="9" id="KW-0963">Cytoplasm</keyword>
<feature type="binding site" evidence="9">
    <location>
        <begin position="189"/>
        <end position="193"/>
    </location>
    <ligand>
        <name>GTP</name>
        <dbReference type="ChEBI" id="CHEBI:37565"/>
    </ligand>
</feature>
<dbReference type="HAMAP" id="MF_00306">
    <property type="entry name" value="SRP54"/>
    <property type="match status" value="1"/>
</dbReference>
<dbReference type="PROSITE" id="PS00300">
    <property type="entry name" value="SRP54"/>
    <property type="match status" value="1"/>
</dbReference>
<dbReference type="Pfam" id="PF00448">
    <property type="entry name" value="SRP54"/>
    <property type="match status" value="1"/>
</dbReference>
<dbReference type="SMART" id="SM00963">
    <property type="entry name" value="SRP54_N"/>
    <property type="match status" value="1"/>
</dbReference>
<dbReference type="InterPro" id="IPR042101">
    <property type="entry name" value="SRP54_N_sf"/>
</dbReference>
<keyword evidence="4 9" id="KW-0694">RNA-binding</keyword>
<dbReference type="CDD" id="cd18539">
    <property type="entry name" value="SRP_G"/>
    <property type="match status" value="1"/>
</dbReference>
<keyword evidence="6 9" id="KW-0733">Signal recognition particle</keyword>
<dbReference type="InterPro" id="IPR004125">
    <property type="entry name" value="Signal_recog_particle_SRP54_M"/>
</dbReference>
<dbReference type="Gene3D" id="1.10.260.30">
    <property type="entry name" value="Signal recognition particle, SRP54 subunit, M-domain"/>
    <property type="match status" value="1"/>
</dbReference>
<evidence type="ECO:0000313" key="12">
    <source>
        <dbReference type="Proteomes" id="UP000809273"/>
    </source>
</evidence>
<feature type="binding site" evidence="9">
    <location>
        <begin position="247"/>
        <end position="250"/>
    </location>
    <ligand>
        <name>GTP</name>
        <dbReference type="ChEBI" id="CHEBI:37565"/>
    </ligand>
</feature>
<evidence type="ECO:0000256" key="7">
    <source>
        <dbReference type="ARBA" id="ARBA00023274"/>
    </source>
</evidence>
<comment type="domain">
    <text evidence="9">Composed of three domains: the N-terminal N domain, which is responsible for interactions with the ribosome, the central G domain, which binds GTP, and the C-terminal M domain, which binds the RNA and the signal sequence of the RNC.</text>
</comment>
<organism evidence="11 12">
    <name type="scientific">Candidatus Zymogenus saltonus</name>
    <dbReference type="NCBI Taxonomy" id="2844893"/>
    <lineage>
        <taxon>Bacteria</taxon>
        <taxon>Deltaproteobacteria</taxon>
        <taxon>Candidatus Zymogenia</taxon>
        <taxon>Candidatus Zymogeniales</taxon>
        <taxon>Candidatus Zymogenaceae</taxon>
        <taxon>Candidatus Zymogenus</taxon>
    </lineage>
</organism>
<dbReference type="Proteomes" id="UP000809273">
    <property type="component" value="Unassembled WGS sequence"/>
</dbReference>